<proteinExistence type="predicted"/>
<accession>A0A7C4ARF4</accession>
<organism evidence="1">
    <name type="scientific">Desulfomonile tiedjei</name>
    <dbReference type="NCBI Taxonomy" id="2358"/>
    <lineage>
        <taxon>Bacteria</taxon>
        <taxon>Pseudomonadati</taxon>
        <taxon>Thermodesulfobacteriota</taxon>
        <taxon>Desulfomonilia</taxon>
        <taxon>Desulfomonilales</taxon>
        <taxon>Desulfomonilaceae</taxon>
        <taxon>Desulfomonile</taxon>
    </lineage>
</organism>
<reference evidence="1" key="1">
    <citation type="journal article" date="2020" name="mSystems">
        <title>Genome- and Community-Level Interaction Insights into Carbon Utilization and Element Cycling Functions of Hydrothermarchaeota in Hydrothermal Sediment.</title>
        <authorList>
            <person name="Zhou Z."/>
            <person name="Liu Y."/>
            <person name="Xu W."/>
            <person name="Pan J."/>
            <person name="Luo Z.H."/>
            <person name="Li M."/>
        </authorList>
    </citation>
    <scope>NUCLEOTIDE SEQUENCE [LARGE SCALE GENOMIC DNA]</scope>
    <source>
        <strain evidence="1">SpSt-769</strain>
    </source>
</reference>
<comment type="caution">
    <text evidence="1">The sequence shown here is derived from an EMBL/GenBank/DDBJ whole genome shotgun (WGS) entry which is preliminary data.</text>
</comment>
<dbReference type="AlphaFoldDB" id="A0A7C4ARF4"/>
<gene>
    <name evidence="1" type="ORF">ENV54_05020</name>
</gene>
<sequence length="178" mass="20229">MDFVDILKDKAFVGREFLTWLWFRSDTSGGIVEIAGKRTIELHFLDKMVLDLSGSDSPQTVAITGGQSELREGMAALKEGKKIEEARISIKDAHEDFTVVIKASWLSFSGFRPPATLPMDSTESPEPDALFLEKMYLLERFLDIIDELFSFFLDLRLSDTWAAHELPAIKEWIRREAA</sequence>
<protein>
    <submittedName>
        <fullName evidence="1">Uncharacterized protein</fullName>
    </submittedName>
</protein>
<name>A0A7C4ARF4_9BACT</name>
<evidence type="ECO:0000313" key="1">
    <source>
        <dbReference type="EMBL" id="HGH60644.1"/>
    </source>
</evidence>
<dbReference type="EMBL" id="DTGT01000156">
    <property type="protein sequence ID" value="HGH60644.1"/>
    <property type="molecule type" value="Genomic_DNA"/>
</dbReference>